<keyword evidence="3" id="KW-1133">Transmembrane helix</keyword>
<dbReference type="SUPFAM" id="SSF56112">
    <property type="entry name" value="Protein kinase-like (PK-like)"/>
    <property type="match status" value="1"/>
</dbReference>
<name>A0A2T5C476_9BACT</name>
<dbReference type="Proteomes" id="UP000243525">
    <property type="component" value="Unassembled WGS sequence"/>
</dbReference>
<keyword evidence="3" id="KW-0812">Transmembrane</keyword>
<dbReference type="InterPro" id="IPR011009">
    <property type="entry name" value="Kinase-like_dom_sf"/>
</dbReference>
<keyword evidence="2" id="KW-0808">Transferase</keyword>
<dbReference type="PANTHER" id="PTHR12149:SF8">
    <property type="entry name" value="PROTEIN-RIBULOSAMINE 3-KINASE"/>
    <property type="match status" value="1"/>
</dbReference>
<dbReference type="PANTHER" id="PTHR12149">
    <property type="entry name" value="FRUCTOSAMINE 3 KINASE-RELATED PROTEIN"/>
    <property type="match status" value="1"/>
</dbReference>
<evidence type="ECO:0000313" key="5">
    <source>
        <dbReference type="Proteomes" id="UP000243525"/>
    </source>
</evidence>
<protein>
    <submittedName>
        <fullName evidence="4">Fructosamine-3-kinase</fullName>
    </submittedName>
</protein>
<evidence type="ECO:0000313" key="4">
    <source>
        <dbReference type="EMBL" id="PTN09591.1"/>
    </source>
</evidence>
<evidence type="ECO:0000256" key="2">
    <source>
        <dbReference type="PIRNR" id="PIRNR006221"/>
    </source>
</evidence>
<dbReference type="GO" id="GO:0016301">
    <property type="term" value="F:kinase activity"/>
    <property type="evidence" value="ECO:0007669"/>
    <property type="project" value="UniProtKB-UniRule"/>
</dbReference>
<dbReference type="EMBL" id="QAAD01000004">
    <property type="protein sequence ID" value="PTN09591.1"/>
    <property type="molecule type" value="Genomic_DNA"/>
</dbReference>
<gene>
    <name evidence="4" type="ORF">C8N47_104136</name>
</gene>
<comment type="caution">
    <text evidence="4">The sequence shown here is derived from an EMBL/GenBank/DDBJ whole genome shotgun (WGS) entry which is preliminary data.</text>
</comment>
<dbReference type="Gene3D" id="3.90.1200.10">
    <property type="match status" value="1"/>
</dbReference>
<keyword evidence="3" id="KW-0472">Membrane</keyword>
<dbReference type="PIRSF" id="PIRSF006221">
    <property type="entry name" value="Ketosamine-3-kinase"/>
    <property type="match status" value="1"/>
</dbReference>
<comment type="similarity">
    <text evidence="1 2">Belongs to the fructosamine kinase family.</text>
</comment>
<organism evidence="4 5">
    <name type="scientific">Mangrovibacterium marinum</name>
    <dbReference type="NCBI Taxonomy" id="1639118"/>
    <lineage>
        <taxon>Bacteria</taxon>
        <taxon>Pseudomonadati</taxon>
        <taxon>Bacteroidota</taxon>
        <taxon>Bacteroidia</taxon>
        <taxon>Marinilabiliales</taxon>
        <taxon>Prolixibacteraceae</taxon>
        <taxon>Mangrovibacterium</taxon>
    </lineage>
</organism>
<reference evidence="4 5" key="1">
    <citation type="submission" date="2018-04" db="EMBL/GenBank/DDBJ databases">
        <title>Genomic Encyclopedia of Archaeal and Bacterial Type Strains, Phase II (KMG-II): from individual species to whole genera.</title>
        <authorList>
            <person name="Goeker M."/>
        </authorList>
    </citation>
    <scope>NUCLEOTIDE SEQUENCE [LARGE SCALE GENOMIC DNA]</scope>
    <source>
        <strain evidence="4 5">DSM 28823</strain>
    </source>
</reference>
<keyword evidence="5" id="KW-1185">Reference proteome</keyword>
<proteinExistence type="inferred from homology"/>
<dbReference type="Gene3D" id="3.30.200.20">
    <property type="entry name" value="Phosphorylase Kinase, domain 1"/>
    <property type="match status" value="1"/>
</dbReference>
<dbReference type="AlphaFoldDB" id="A0A2T5C476"/>
<accession>A0A2T5C476</accession>
<evidence type="ECO:0000256" key="3">
    <source>
        <dbReference type="SAM" id="Phobius"/>
    </source>
</evidence>
<sequence length="334" mass="38506">MAHCRINSEWLIRVRLILFYLIKIFASGYCKIAFRFLIFQPMTESIINYLQDELTEQLGSDFQVQRKEAVDGGCINHAYRLHTTKGVFFLKWNYSCADDLFIREAECLRELKRVAGDALLVPEVILANEADELSGFILLEYLESGTVAGQEAKLGRGLARLHRHQPSEFGFFHDNYCGATPQLNDWNESWVEFFAQNRLGFILRLIKNSRDISATDLRVFENLIDRLDLLLPHNSKASLIHGDLWSGNYLYSSRGPALIDPASYYADREMELSIMQMFGGFSSKTWAAYNEAFPLASGWEERVQIYQLYHILNHYYLFGGGYLQQAVSIARKYL</sequence>
<dbReference type="OrthoDB" id="5291879at2"/>
<dbReference type="InterPro" id="IPR016477">
    <property type="entry name" value="Fructo-/Ketosamine-3-kinase"/>
</dbReference>
<evidence type="ECO:0000256" key="1">
    <source>
        <dbReference type="ARBA" id="ARBA00009460"/>
    </source>
</evidence>
<feature type="transmembrane region" description="Helical" evidence="3">
    <location>
        <begin position="17"/>
        <end position="38"/>
    </location>
</feature>
<keyword evidence="2 4" id="KW-0418">Kinase</keyword>
<dbReference type="Pfam" id="PF03881">
    <property type="entry name" value="Fructosamin_kin"/>
    <property type="match status" value="1"/>
</dbReference>